<evidence type="ECO:0000313" key="1">
    <source>
        <dbReference type="EMBL" id="GCA63463.1"/>
    </source>
</evidence>
<evidence type="ECO:0000313" key="2">
    <source>
        <dbReference type="Proteomes" id="UP000265618"/>
    </source>
</evidence>
<sequence>LCSEDEPVQLSVAPLGERRLMLS</sequence>
<comment type="caution">
    <text evidence="1">The sequence shown here is derived from an EMBL/GenBank/DDBJ whole genome shotgun (WGS) entry which is preliminary data.</text>
</comment>
<accession>A0A391NYK1</accession>
<protein>
    <submittedName>
        <fullName evidence="1">Uncharacterized protein</fullName>
    </submittedName>
</protein>
<dbReference type="EMBL" id="BDIP01003619">
    <property type="protein sequence ID" value="GCA63463.1"/>
    <property type="molecule type" value="Genomic_DNA"/>
</dbReference>
<organism evidence="1 2">
    <name type="scientific">Kipferlia bialata</name>
    <dbReference type="NCBI Taxonomy" id="797122"/>
    <lineage>
        <taxon>Eukaryota</taxon>
        <taxon>Metamonada</taxon>
        <taxon>Carpediemonas-like organisms</taxon>
        <taxon>Kipferlia</taxon>
    </lineage>
</organism>
<reference evidence="1 2" key="1">
    <citation type="journal article" date="2018" name="PLoS ONE">
        <title>The draft genome of Kipferlia bialata reveals reductive genome evolution in fornicate parasites.</title>
        <authorList>
            <person name="Tanifuji G."/>
            <person name="Takabayashi S."/>
            <person name="Kume K."/>
            <person name="Takagi M."/>
            <person name="Nakayama T."/>
            <person name="Kamikawa R."/>
            <person name="Inagaki Y."/>
            <person name="Hashimoto T."/>
        </authorList>
    </citation>
    <scope>NUCLEOTIDE SEQUENCE [LARGE SCALE GENOMIC DNA]</scope>
    <source>
        <strain evidence="1">NY0173</strain>
    </source>
</reference>
<dbReference type="AlphaFoldDB" id="A0A391NYK1"/>
<keyword evidence="2" id="KW-1185">Reference proteome</keyword>
<dbReference type="Proteomes" id="UP000265618">
    <property type="component" value="Unassembled WGS sequence"/>
</dbReference>
<feature type="non-terminal residue" evidence="1">
    <location>
        <position position="1"/>
    </location>
</feature>
<proteinExistence type="predicted"/>
<gene>
    <name evidence="1" type="ORF">KIPB_010070</name>
</gene>
<name>A0A391NYK1_9EUKA</name>